<evidence type="ECO:0000313" key="1">
    <source>
        <dbReference type="EMBL" id="THU82513.1"/>
    </source>
</evidence>
<proteinExistence type="predicted"/>
<organism evidence="1 2">
    <name type="scientific">Dendrothele bispora (strain CBS 962.96)</name>
    <dbReference type="NCBI Taxonomy" id="1314807"/>
    <lineage>
        <taxon>Eukaryota</taxon>
        <taxon>Fungi</taxon>
        <taxon>Dikarya</taxon>
        <taxon>Basidiomycota</taxon>
        <taxon>Agaricomycotina</taxon>
        <taxon>Agaricomycetes</taxon>
        <taxon>Agaricomycetidae</taxon>
        <taxon>Agaricales</taxon>
        <taxon>Agaricales incertae sedis</taxon>
        <taxon>Dendrothele</taxon>
    </lineage>
</organism>
<reference evidence="1 2" key="1">
    <citation type="journal article" date="2019" name="Nat. Ecol. Evol.">
        <title>Megaphylogeny resolves global patterns of mushroom evolution.</title>
        <authorList>
            <person name="Varga T."/>
            <person name="Krizsan K."/>
            <person name="Foldi C."/>
            <person name="Dima B."/>
            <person name="Sanchez-Garcia M."/>
            <person name="Sanchez-Ramirez S."/>
            <person name="Szollosi G.J."/>
            <person name="Szarkandi J.G."/>
            <person name="Papp V."/>
            <person name="Albert L."/>
            <person name="Andreopoulos W."/>
            <person name="Angelini C."/>
            <person name="Antonin V."/>
            <person name="Barry K.W."/>
            <person name="Bougher N.L."/>
            <person name="Buchanan P."/>
            <person name="Buyck B."/>
            <person name="Bense V."/>
            <person name="Catcheside P."/>
            <person name="Chovatia M."/>
            <person name="Cooper J."/>
            <person name="Damon W."/>
            <person name="Desjardin D."/>
            <person name="Finy P."/>
            <person name="Geml J."/>
            <person name="Haridas S."/>
            <person name="Hughes K."/>
            <person name="Justo A."/>
            <person name="Karasinski D."/>
            <person name="Kautmanova I."/>
            <person name="Kiss B."/>
            <person name="Kocsube S."/>
            <person name="Kotiranta H."/>
            <person name="LaButti K.M."/>
            <person name="Lechner B.E."/>
            <person name="Liimatainen K."/>
            <person name="Lipzen A."/>
            <person name="Lukacs Z."/>
            <person name="Mihaltcheva S."/>
            <person name="Morgado L.N."/>
            <person name="Niskanen T."/>
            <person name="Noordeloos M.E."/>
            <person name="Ohm R.A."/>
            <person name="Ortiz-Santana B."/>
            <person name="Ovrebo C."/>
            <person name="Racz N."/>
            <person name="Riley R."/>
            <person name="Savchenko A."/>
            <person name="Shiryaev A."/>
            <person name="Soop K."/>
            <person name="Spirin V."/>
            <person name="Szebenyi C."/>
            <person name="Tomsovsky M."/>
            <person name="Tulloss R.E."/>
            <person name="Uehling J."/>
            <person name="Grigoriev I.V."/>
            <person name="Vagvolgyi C."/>
            <person name="Papp T."/>
            <person name="Martin F.M."/>
            <person name="Miettinen O."/>
            <person name="Hibbett D.S."/>
            <person name="Nagy L.G."/>
        </authorList>
    </citation>
    <scope>NUCLEOTIDE SEQUENCE [LARGE SCALE GENOMIC DNA]</scope>
    <source>
        <strain evidence="1 2">CBS 962.96</strain>
    </source>
</reference>
<dbReference type="AlphaFoldDB" id="A0A4S8L2L3"/>
<sequence length="346" mass="38748">MFALLPESMSTPITDYTIIGHRIHASSQDFIWNSSREVYASSDTYLVLLENGLGIYEMSVGKHTSGRSTRCKIPIDPHAIYSIETFTSTATANPSNTEYVATNVWEDHIRGSQVHGSKRLYYEDFRKNSYPVGCKDCSQTYMRLPSDDPVLGCDIQMDFGKVTLHIVPTNHAEGLESRVVTSTTDTLPTHSHPPHLLNQQSPQLIHNPVSPYPITNYSHNTDNTHSHNTTNTINTHSHNQSHTNYNSHNAISYNIFTIHCNTLISSGDRHDTQLWLTGQTLAAGDLNLINVDSVYYWAQILIVDIESSMKIFWAHFDIERLGGGDLDSGTVGSNCQLLQVPLMLKE</sequence>
<protein>
    <submittedName>
        <fullName evidence="1">Uncharacterized protein</fullName>
    </submittedName>
</protein>
<gene>
    <name evidence="1" type="ORF">K435DRAFT_808226</name>
</gene>
<name>A0A4S8L2L3_DENBC</name>
<keyword evidence="2" id="KW-1185">Reference proteome</keyword>
<dbReference type="Proteomes" id="UP000297245">
    <property type="component" value="Unassembled WGS sequence"/>
</dbReference>
<accession>A0A4S8L2L3</accession>
<evidence type="ECO:0000313" key="2">
    <source>
        <dbReference type="Proteomes" id="UP000297245"/>
    </source>
</evidence>
<dbReference type="EMBL" id="ML179726">
    <property type="protein sequence ID" value="THU82513.1"/>
    <property type="molecule type" value="Genomic_DNA"/>
</dbReference>